<proteinExistence type="predicted"/>
<accession>A0A9D1G1W1</accession>
<dbReference type="Proteomes" id="UP000824140">
    <property type="component" value="Unassembled WGS sequence"/>
</dbReference>
<evidence type="ECO:0000313" key="1">
    <source>
        <dbReference type="EMBL" id="HIS93616.1"/>
    </source>
</evidence>
<comment type="caution">
    <text evidence="1">The sequence shown here is derived from an EMBL/GenBank/DDBJ whole genome shotgun (WGS) entry which is preliminary data.</text>
</comment>
<organism evidence="1 2">
    <name type="scientific">Candidatus Alectryocaccomicrobium excrementavium</name>
    <dbReference type="NCBI Taxonomy" id="2840668"/>
    <lineage>
        <taxon>Bacteria</taxon>
        <taxon>Bacillati</taxon>
        <taxon>Bacillota</taxon>
        <taxon>Clostridia</taxon>
        <taxon>Candidatus Alectryocaccomicrobium</taxon>
    </lineage>
</organism>
<name>A0A9D1G1W1_9FIRM</name>
<dbReference type="EMBL" id="DVJN01000219">
    <property type="protein sequence ID" value="HIS93616.1"/>
    <property type="molecule type" value="Genomic_DNA"/>
</dbReference>
<protein>
    <submittedName>
        <fullName evidence="1">DUF3795 domain-containing protein</fullName>
    </submittedName>
</protein>
<evidence type="ECO:0000313" key="2">
    <source>
        <dbReference type="Proteomes" id="UP000824140"/>
    </source>
</evidence>
<dbReference type="AlphaFoldDB" id="A0A9D1G1W1"/>
<gene>
    <name evidence="1" type="ORF">IAA84_11435</name>
</gene>
<reference evidence="1" key="2">
    <citation type="journal article" date="2021" name="PeerJ">
        <title>Extensive microbial diversity within the chicken gut microbiome revealed by metagenomics and culture.</title>
        <authorList>
            <person name="Gilroy R."/>
            <person name="Ravi A."/>
            <person name="Getino M."/>
            <person name="Pursley I."/>
            <person name="Horton D.L."/>
            <person name="Alikhan N.F."/>
            <person name="Baker D."/>
            <person name="Gharbi K."/>
            <person name="Hall N."/>
            <person name="Watson M."/>
            <person name="Adriaenssens E.M."/>
            <person name="Foster-Nyarko E."/>
            <person name="Jarju S."/>
            <person name="Secka A."/>
            <person name="Antonio M."/>
            <person name="Oren A."/>
            <person name="Chaudhuri R.R."/>
            <person name="La Ragione R."/>
            <person name="Hildebrand F."/>
            <person name="Pallen M.J."/>
        </authorList>
    </citation>
    <scope>NUCLEOTIDE SEQUENCE</scope>
    <source>
        <strain evidence="1">13766</strain>
    </source>
</reference>
<sequence>MKALCGLKECETCPMRGEKCGGCAETGGRPFGGACMLAGCCKSGGCENHGKAFEAPCRLKEQLIAEFNALNIPGMEEVKDLNALPGAYINLSYTLPGGQAIRFWDDSRIYLGNQLHKKGSGRCYGLTADENYLLVCEYGDGGRDAEIVVFQRREKRAAADGRSAR</sequence>
<reference evidence="1" key="1">
    <citation type="submission" date="2020-10" db="EMBL/GenBank/DDBJ databases">
        <authorList>
            <person name="Gilroy R."/>
        </authorList>
    </citation>
    <scope>NUCLEOTIDE SEQUENCE</scope>
    <source>
        <strain evidence="1">13766</strain>
    </source>
</reference>